<gene>
    <name evidence="1" type="ORF">OD750_016765</name>
</gene>
<reference evidence="1" key="1">
    <citation type="submission" date="2023-02" db="EMBL/GenBank/DDBJ databases">
        <title>Tahibacter soli sp. nov. isolated from soil.</title>
        <authorList>
            <person name="Baek J.H."/>
            <person name="Lee J.K."/>
            <person name="Choi D.G."/>
            <person name="Jeon C.O."/>
        </authorList>
    </citation>
    <scope>NUCLEOTIDE SEQUENCE</scope>
    <source>
        <strain evidence="1">BL</strain>
    </source>
</reference>
<accession>A0A9X3YN06</accession>
<comment type="caution">
    <text evidence="1">The sequence shown here is derived from an EMBL/GenBank/DDBJ whole genome shotgun (WGS) entry which is preliminary data.</text>
</comment>
<protein>
    <submittedName>
        <fullName evidence="1">Uncharacterized protein</fullName>
    </submittedName>
</protein>
<keyword evidence="2" id="KW-1185">Reference proteome</keyword>
<dbReference type="AlphaFoldDB" id="A0A9X3YN06"/>
<dbReference type="RefSeq" id="WP_263541838.1">
    <property type="nucleotide sequence ID" value="NZ_JAOVZO020000018.1"/>
</dbReference>
<sequence length="117" mass="13245">MTREYTPGTGNERWPSGNYVDLAVIALSEKRMRELLAAEPQYGVDSGLGPWVLFGGRLSDGTMIEFVYHAYAPGPHGFDFRVDAKANYESVFHRVLRLLRVERTQLAWISDLVVDAR</sequence>
<organism evidence="1 2">
    <name type="scientific">Tahibacter soli</name>
    <dbReference type="NCBI Taxonomy" id="2983605"/>
    <lineage>
        <taxon>Bacteria</taxon>
        <taxon>Pseudomonadati</taxon>
        <taxon>Pseudomonadota</taxon>
        <taxon>Gammaproteobacteria</taxon>
        <taxon>Lysobacterales</taxon>
        <taxon>Rhodanobacteraceae</taxon>
        <taxon>Tahibacter</taxon>
    </lineage>
</organism>
<name>A0A9X3YN06_9GAMM</name>
<evidence type="ECO:0000313" key="2">
    <source>
        <dbReference type="Proteomes" id="UP001139971"/>
    </source>
</evidence>
<dbReference type="Proteomes" id="UP001139971">
    <property type="component" value="Unassembled WGS sequence"/>
</dbReference>
<evidence type="ECO:0000313" key="1">
    <source>
        <dbReference type="EMBL" id="MDC8014200.1"/>
    </source>
</evidence>
<dbReference type="EMBL" id="JAOVZO020000018">
    <property type="protein sequence ID" value="MDC8014200.1"/>
    <property type="molecule type" value="Genomic_DNA"/>
</dbReference>
<proteinExistence type="predicted"/>